<evidence type="ECO:0000256" key="9">
    <source>
        <dbReference type="ARBA" id="ARBA00023014"/>
    </source>
</evidence>
<evidence type="ECO:0000313" key="15">
    <source>
        <dbReference type="Proteomes" id="UP000748752"/>
    </source>
</evidence>
<dbReference type="PROSITE" id="PS51373">
    <property type="entry name" value="HIPIP"/>
    <property type="match status" value="1"/>
</dbReference>
<keyword evidence="15" id="KW-1185">Reference proteome</keyword>
<reference evidence="14 15" key="1">
    <citation type="journal article" date="2020" name="Microorganisms">
        <title>Osmotic Adaptation and Compatible Solute Biosynthesis of Phototrophic Bacteria as Revealed from Genome Analyses.</title>
        <authorList>
            <person name="Imhoff J.F."/>
            <person name="Rahn T."/>
            <person name="Kunzel S."/>
            <person name="Keller A."/>
            <person name="Neulinger S.C."/>
        </authorList>
    </citation>
    <scope>NUCLEOTIDE SEQUENCE [LARGE SCALE GENOMIC DNA]</scope>
    <source>
        <strain evidence="14 15">DSM 6210</strain>
    </source>
</reference>
<keyword evidence="7 10" id="KW-0249">Electron transport</keyword>
<evidence type="ECO:0000259" key="13">
    <source>
        <dbReference type="PROSITE" id="PS51373"/>
    </source>
</evidence>
<dbReference type="RefSeq" id="WP_200243465.1">
    <property type="nucleotide sequence ID" value="NZ_NRRV01000140.1"/>
</dbReference>
<evidence type="ECO:0000256" key="11">
    <source>
        <dbReference type="SAM" id="MobiDB-lite"/>
    </source>
</evidence>
<accession>A0ABS1CPN9</accession>
<dbReference type="PROSITE" id="PS51318">
    <property type="entry name" value="TAT"/>
    <property type="match status" value="1"/>
</dbReference>
<evidence type="ECO:0000256" key="7">
    <source>
        <dbReference type="ARBA" id="ARBA00022982"/>
    </source>
</evidence>
<evidence type="ECO:0000256" key="8">
    <source>
        <dbReference type="ARBA" id="ARBA00023004"/>
    </source>
</evidence>
<gene>
    <name evidence="14" type="ORF">CKO31_24860</name>
</gene>
<dbReference type="Proteomes" id="UP000748752">
    <property type="component" value="Unassembled WGS sequence"/>
</dbReference>
<evidence type="ECO:0000256" key="6">
    <source>
        <dbReference type="ARBA" id="ARBA00022723"/>
    </source>
</evidence>
<comment type="caution">
    <text evidence="14">The sequence shown here is derived from an EMBL/GenBank/DDBJ whole genome shotgun (WGS) entry which is preliminary data.</text>
</comment>
<dbReference type="SUPFAM" id="SSF57652">
    <property type="entry name" value="HIPIP (high potential iron protein)"/>
    <property type="match status" value="1"/>
</dbReference>
<keyword evidence="5 10" id="KW-0004">4Fe-4S</keyword>
<proteinExistence type="inferred from homology"/>
<name>A0ABS1CPN9_9GAMM</name>
<dbReference type="Pfam" id="PF01355">
    <property type="entry name" value="HIPIP"/>
    <property type="match status" value="1"/>
</dbReference>
<evidence type="ECO:0000256" key="12">
    <source>
        <dbReference type="SAM" id="SignalP"/>
    </source>
</evidence>
<organism evidence="14 15">
    <name type="scientific">Thiohalocapsa halophila</name>
    <dbReference type="NCBI Taxonomy" id="69359"/>
    <lineage>
        <taxon>Bacteria</taxon>
        <taxon>Pseudomonadati</taxon>
        <taxon>Pseudomonadota</taxon>
        <taxon>Gammaproteobacteria</taxon>
        <taxon>Chromatiales</taxon>
        <taxon>Chromatiaceae</taxon>
        <taxon>Thiohalocapsa</taxon>
    </lineage>
</organism>
<protein>
    <recommendedName>
        <fullName evidence="3 10">High-potential iron-sulfur protein</fullName>
        <shortName evidence="10">HiPIP</shortName>
    </recommendedName>
</protein>
<evidence type="ECO:0000256" key="4">
    <source>
        <dbReference type="ARBA" id="ARBA00022448"/>
    </source>
</evidence>
<feature type="domain" description="High potential iron-sulfur proteins family profile" evidence="13">
    <location>
        <begin position="46"/>
        <end position="126"/>
    </location>
</feature>
<keyword evidence="12" id="KW-0732">Signal</keyword>
<dbReference type="EMBL" id="NRRV01000140">
    <property type="protein sequence ID" value="MBK1633904.1"/>
    <property type="molecule type" value="Genomic_DNA"/>
</dbReference>
<feature type="signal peptide" evidence="12">
    <location>
        <begin position="1"/>
        <end position="35"/>
    </location>
</feature>
<comment type="subunit">
    <text evidence="2 10">Homodimer.</text>
</comment>
<dbReference type="InterPro" id="IPR000170">
    <property type="entry name" value="High_potential_FeS_prot"/>
</dbReference>
<evidence type="ECO:0000256" key="10">
    <source>
        <dbReference type="RuleBase" id="RU000620"/>
    </source>
</evidence>
<keyword evidence="6 10" id="KW-0479">Metal-binding</keyword>
<sequence>MTDQQPDLRRRAAVQTLLGGLASLPLLSLARTAAAQGAAPPPEGWESFPRVDEATDPTAIALNYKHDATAADRAGAAKPGAPPEQQTCANCQLIQADAGEWRPCSLFPGKLVAANGWCSSWVLKAGA</sequence>
<comment type="function">
    <text evidence="1 10">Specific class of high-redox-potential 4Fe-4S ferredoxins. Functions in anaerobic electron transport in most purple and in some other photosynthetic bacteria and in at least one genus (Paracoccus) of halophilic, denitrifying bacteria.</text>
</comment>
<dbReference type="InterPro" id="IPR036369">
    <property type="entry name" value="HIPIP_sf"/>
</dbReference>
<evidence type="ECO:0000256" key="3">
    <source>
        <dbReference type="ARBA" id="ARBA00015799"/>
    </source>
</evidence>
<evidence type="ECO:0000313" key="14">
    <source>
        <dbReference type="EMBL" id="MBK1633904.1"/>
    </source>
</evidence>
<dbReference type="InterPro" id="IPR006311">
    <property type="entry name" value="TAT_signal"/>
</dbReference>
<feature type="region of interest" description="Disordered" evidence="11">
    <location>
        <begin position="33"/>
        <end position="52"/>
    </location>
</feature>
<dbReference type="Gene3D" id="4.10.490.10">
    <property type="entry name" value="High potential iron-sulphur protein"/>
    <property type="match status" value="1"/>
</dbReference>
<keyword evidence="9 10" id="KW-0411">Iron-sulfur</keyword>
<keyword evidence="4 10" id="KW-0813">Transport</keyword>
<feature type="chain" id="PRO_5047210866" description="High-potential iron-sulfur protein" evidence="12">
    <location>
        <begin position="36"/>
        <end position="127"/>
    </location>
</feature>
<evidence type="ECO:0000256" key="1">
    <source>
        <dbReference type="ARBA" id="ARBA00002137"/>
    </source>
</evidence>
<evidence type="ECO:0000256" key="2">
    <source>
        <dbReference type="ARBA" id="ARBA00011738"/>
    </source>
</evidence>
<keyword evidence="8 10" id="KW-0408">Iron</keyword>
<evidence type="ECO:0000256" key="5">
    <source>
        <dbReference type="ARBA" id="ARBA00022485"/>
    </source>
</evidence>
<comment type="similarity">
    <text evidence="10">Belongs to the high-potential iron-sulfur protein (HiPIP) family.</text>
</comment>